<reference evidence="2" key="1">
    <citation type="journal article" date="2023" name="Nat. Plants">
        <title>Single-cell RNA sequencing provides a high-resolution roadmap for understanding the multicellular compartmentation of specialized metabolism.</title>
        <authorList>
            <person name="Sun S."/>
            <person name="Shen X."/>
            <person name="Li Y."/>
            <person name="Li Y."/>
            <person name="Wang S."/>
            <person name="Li R."/>
            <person name="Zhang H."/>
            <person name="Shen G."/>
            <person name="Guo B."/>
            <person name="Wei J."/>
            <person name="Xu J."/>
            <person name="St-Pierre B."/>
            <person name="Chen S."/>
            <person name="Sun C."/>
        </authorList>
    </citation>
    <scope>NUCLEOTIDE SEQUENCE [LARGE SCALE GENOMIC DNA]</scope>
</reference>
<keyword evidence="2" id="KW-1185">Reference proteome</keyword>
<dbReference type="EMBL" id="CM044707">
    <property type="protein sequence ID" value="KAI5652384.1"/>
    <property type="molecule type" value="Genomic_DNA"/>
</dbReference>
<evidence type="ECO:0000313" key="1">
    <source>
        <dbReference type="EMBL" id="KAI5652384.1"/>
    </source>
</evidence>
<evidence type="ECO:0000313" key="2">
    <source>
        <dbReference type="Proteomes" id="UP001060085"/>
    </source>
</evidence>
<protein>
    <submittedName>
        <fullName evidence="1">Uncharacterized protein</fullName>
    </submittedName>
</protein>
<sequence>MRERTKKTCVTGRREKVPLKGLENVKLLATLDILNPRPQEVDLPWLLSQLLNVLACLTGSHQYIVEEDLRKYSQRERTHASNSSSTKCLPYDCFLTKVFQYFVLNLVGVGDPIGARKINNKHTFRRMGFEKNEKGILVRGGQDESNEYD</sequence>
<proteinExistence type="predicted"/>
<comment type="caution">
    <text evidence="1">The sequence shown here is derived from an EMBL/GenBank/DDBJ whole genome shotgun (WGS) entry which is preliminary data.</text>
</comment>
<accession>A0ACB9ZVK5</accession>
<name>A0ACB9ZVK5_CATRO</name>
<dbReference type="Proteomes" id="UP001060085">
    <property type="component" value="Linkage Group LG07"/>
</dbReference>
<organism evidence="1 2">
    <name type="scientific">Catharanthus roseus</name>
    <name type="common">Madagascar periwinkle</name>
    <name type="synonym">Vinca rosea</name>
    <dbReference type="NCBI Taxonomy" id="4058"/>
    <lineage>
        <taxon>Eukaryota</taxon>
        <taxon>Viridiplantae</taxon>
        <taxon>Streptophyta</taxon>
        <taxon>Embryophyta</taxon>
        <taxon>Tracheophyta</taxon>
        <taxon>Spermatophyta</taxon>
        <taxon>Magnoliopsida</taxon>
        <taxon>eudicotyledons</taxon>
        <taxon>Gunneridae</taxon>
        <taxon>Pentapetalae</taxon>
        <taxon>asterids</taxon>
        <taxon>lamiids</taxon>
        <taxon>Gentianales</taxon>
        <taxon>Apocynaceae</taxon>
        <taxon>Rauvolfioideae</taxon>
        <taxon>Vinceae</taxon>
        <taxon>Catharanthinae</taxon>
        <taxon>Catharanthus</taxon>
    </lineage>
</organism>
<gene>
    <name evidence="1" type="ORF">M9H77_29571</name>
</gene>